<dbReference type="GO" id="GO:0005737">
    <property type="term" value="C:cytoplasm"/>
    <property type="evidence" value="ECO:0007669"/>
    <property type="project" value="TreeGrafter"/>
</dbReference>
<dbReference type="GeneID" id="109269043"/>
<dbReference type="GO" id="GO:0005634">
    <property type="term" value="C:nucleus"/>
    <property type="evidence" value="ECO:0007669"/>
    <property type="project" value="TreeGrafter"/>
</dbReference>
<dbReference type="InterPro" id="IPR028278">
    <property type="entry name" value="MRI"/>
</dbReference>
<sequence>MSVCLAVSRARVVVGTVGYHHCLNFDSNQVHWPSSALWPDRQTSAPVRASLGGAGLLSEWTAKWKGEKREMETFKSGDKKRVLPTWMTAQVAEKRKVPVKTPKARTSAAMPRAAAARLPATRTVYCMSEAEMVDVALGILIEARKQEQPLEPPTPAGADKPELSQAHSALSPSPSSPGRSEDEENEKDALSPGHSPQGPAGSDSARSRSPEEDEDMLKYVREIFFS</sequence>
<dbReference type="Proteomes" id="UP001165780">
    <property type="component" value="Unplaced"/>
</dbReference>
<accession>A0A9W2V3J9</accession>
<dbReference type="AlphaFoldDB" id="A0A9W2V3J9"/>
<reference evidence="3" key="1">
    <citation type="submission" date="2025-08" db="UniProtKB">
        <authorList>
            <consortium name="RefSeq"/>
        </authorList>
    </citation>
    <scope>IDENTIFICATION</scope>
    <source>
        <tissue evidence="3">Whole blood</tissue>
    </source>
</reference>
<evidence type="ECO:0000256" key="1">
    <source>
        <dbReference type="SAM" id="MobiDB-lite"/>
    </source>
</evidence>
<evidence type="ECO:0000313" key="2">
    <source>
        <dbReference type="Proteomes" id="UP001165780"/>
    </source>
</evidence>
<keyword evidence="2" id="KW-1185">Reference proteome</keyword>
<feature type="region of interest" description="Disordered" evidence="1">
    <location>
        <begin position="148"/>
        <end position="226"/>
    </location>
</feature>
<dbReference type="PANTHER" id="PTHR14566:SF0">
    <property type="entry name" value="CELL CYCLE REGULATOR OF NON-HOMOLOGOUS END JOINING"/>
    <property type="match status" value="1"/>
</dbReference>
<dbReference type="Pfam" id="PF15325">
    <property type="entry name" value="MRI"/>
    <property type="match status" value="1"/>
</dbReference>
<protein>
    <submittedName>
        <fullName evidence="3">Cell cycle regulator of non-homologous end joining isoform X1</fullName>
    </submittedName>
</protein>
<dbReference type="CTD" id="78996"/>
<evidence type="ECO:0000313" key="3">
    <source>
        <dbReference type="RefSeq" id="XP_053753279.1"/>
    </source>
</evidence>
<dbReference type="GO" id="GO:0006303">
    <property type="term" value="P:double-strand break repair via nonhomologous end joining"/>
    <property type="evidence" value="ECO:0007669"/>
    <property type="project" value="TreeGrafter"/>
</dbReference>
<dbReference type="RefSeq" id="XP_053753279.1">
    <property type="nucleotide sequence ID" value="XM_053897304.1"/>
</dbReference>
<proteinExistence type="predicted"/>
<organism evidence="2 3">
    <name type="scientific">Panthera pardus</name>
    <name type="common">Leopard</name>
    <name type="synonym">Felis pardus</name>
    <dbReference type="NCBI Taxonomy" id="9691"/>
    <lineage>
        <taxon>Eukaryota</taxon>
        <taxon>Metazoa</taxon>
        <taxon>Chordata</taxon>
        <taxon>Craniata</taxon>
        <taxon>Vertebrata</taxon>
        <taxon>Euteleostomi</taxon>
        <taxon>Mammalia</taxon>
        <taxon>Eutheria</taxon>
        <taxon>Laurasiatheria</taxon>
        <taxon>Carnivora</taxon>
        <taxon>Feliformia</taxon>
        <taxon>Felidae</taxon>
        <taxon>Pantherinae</taxon>
        <taxon>Panthera</taxon>
    </lineage>
</organism>
<feature type="compositionally biased region" description="Basic and acidic residues" evidence="1">
    <location>
        <begin position="205"/>
        <end position="226"/>
    </location>
</feature>
<dbReference type="PANTHER" id="PTHR14566">
    <property type="entry name" value="CELL CYCLE REGULATOR OF NON-HOMOLOGOUS END JOINING"/>
    <property type="match status" value="1"/>
</dbReference>
<gene>
    <name evidence="3" type="primary">CYREN</name>
</gene>
<dbReference type="GO" id="GO:2001033">
    <property type="term" value="P:negative regulation of double-strand break repair via nonhomologous end joining"/>
    <property type="evidence" value="ECO:0007669"/>
    <property type="project" value="InterPro"/>
</dbReference>
<name>A0A9W2V3J9_PANPR</name>